<dbReference type="EMBL" id="JALNTZ010003713">
    <property type="protein sequence ID" value="KAJ3616176.1"/>
    <property type="molecule type" value="Genomic_DNA"/>
</dbReference>
<feature type="domain" description="Septin-type G" evidence="6">
    <location>
        <begin position="40"/>
        <end position="301"/>
    </location>
</feature>
<dbReference type="Gene3D" id="3.40.50.300">
    <property type="entry name" value="P-loop containing nucleotide triphosphate hydrolases"/>
    <property type="match status" value="1"/>
</dbReference>
<gene>
    <name evidence="7" type="ORF">Zmor_012021</name>
</gene>
<sequence length="382" mass="43900">MRGGDYVPCPAALGGGTLELRGHVGFDGLPDQLVNKSVQQGFQFNLLIVGETGCGKTTLINSLFKTEFEELEGLEERTHFTPETWIQSATYDIQEKEVCLRLRIDQTVGFGDAIDRSSSMQLVTDYLNKKFEEYLQEEISITRRRRAFSDPRCHACIYMITPCHNSLKSLDFAMLKAIHKSVNVIPVIAKSDNIDRSTLKKLKINIMKELQDAGISTYNFFTEDCGELQAVAPFSIVASNEVIDGRRVRIYPWGTVDIENEDHSDFATLRECLLRYSIYVRLYFFVTEDTYKAKKTQQQSEQKRREAELRNEFSRNVCTKQAELETRKAEMAALHERQMQILTREYQELLSKQDNLEAQLEEVRGFLAQSQQSKGKRGINWL</sequence>
<accession>A0AA38HJ41</accession>
<dbReference type="Pfam" id="PF00735">
    <property type="entry name" value="Septin"/>
    <property type="match status" value="1"/>
</dbReference>
<dbReference type="InterPro" id="IPR027417">
    <property type="entry name" value="P-loop_NTPase"/>
</dbReference>
<protein>
    <recommendedName>
        <fullName evidence="3">Septin</fullName>
    </recommendedName>
</protein>
<evidence type="ECO:0000256" key="1">
    <source>
        <dbReference type="ARBA" id="ARBA00022741"/>
    </source>
</evidence>
<dbReference type="Proteomes" id="UP001168821">
    <property type="component" value="Unassembled WGS sequence"/>
</dbReference>
<name>A0AA38HJ41_9CUCU</name>
<reference evidence="7" key="1">
    <citation type="journal article" date="2023" name="G3 (Bethesda)">
        <title>Whole genome assemblies of Zophobas morio and Tenebrio molitor.</title>
        <authorList>
            <person name="Kaur S."/>
            <person name="Stinson S.A."/>
            <person name="diCenzo G.C."/>
        </authorList>
    </citation>
    <scope>NUCLEOTIDE SEQUENCE</scope>
    <source>
        <strain evidence="7">QUZm001</strain>
    </source>
</reference>
<dbReference type="GO" id="GO:0005525">
    <property type="term" value="F:GTP binding"/>
    <property type="evidence" value="ECO:0007669"/>
    <property type="project" value="UniProtKB-UniRule"/>
</dbReference>
<dbReference type="SUPFAM" id="SSF52540">
    <property type="entry name" value="P-loop containing nucleoside triphosphate hydrolases"/>
    <property type="match status" value="1"/>
</dbReference>
<evidence type="ECO:0000313" key="8">
    <source>
        <dbReference type="Proteomes" id="UP001168821"/>
    </source>
</evidence>
<evidence type="ECO:0000256" key="3">
    <source>
        <dbReference type="PIRNR" id="PIRNR006698"/>
    </source>
</evidence>
<comment type="similarity">
    <text evidence="3 4">Belongs to the TRAFAC class TrmE-Era-EngA-EngB-Septin-like GTPase superfamily. Septin GTPase family.</text>
</comment>
<dbReference type="PROSITE" id="PS51719">
    <property type="entry name" value="G_SEPTIN"/>
    <property type="match status" value="1"/>
</dbReference>
<keyword evidence="5" id="KW-0175">Coiled coil</keyword>
<evidence type="ECO:0000256" key="4">
    <source>
        <dbReference type="RuleBase" id="RU004560"/>
    </source>
</evidence>
<evidence type="ECO:0000313" key="7">
    <source>
        <dbReference type="EMBL" id="KAJ3616176.1"/>
    </source>
</evidence>
<keyword evidence="2 4" id="KW-0342">GTP-binding</keyword>
<dbReference type="PANTHER" id="PTHR18884">
    <property type="entry name" value="SEPTIN"/>
    <property type="match status" value="1"/>
</dbReference>
<organism evidence="7 8">
    <name type="scientific">Zophobas morio</name>
    <dbReference type="NCBI Taxonomy" id="2755281"/>
    <lineage>
        <taxon>Eukaryota</taxon>
        <taxon>Metazoa</taxon>
        <taxon>Ecdysozoa</taxon>
        <taxon>Arthropoda</taxon>
        <taxon>Hexapoda</taxon>
        <taxon>Insecta</taxon>
        <taxon>Pterygota</taxon>
        <taxon>Neoptera</taxon>
        <taxon>Endopterygota</taxon>
        <taxon>Coleoptera</taxon>
        <taxon>Polyphaga</taxon>
        <taxon>Cucujiformia</taxon>
        <taxon>Tenebrionidae</taxon>
        <taxon>Zophobas</taxon>
    </lineage>
</organism>
<proteinExistence type="inferred from homology"/>
<comment type="caution">
    <text evidence="7">The sequence shown here is derived from an EMBL/GenBank/DDBJ whole genome shotgun (WGS) entry which is preliminary data.</text>
</comment>
<feature type="coiled-coil region" evidence="5">
    <location>
        <begin position="292"/>
        <end position="359"/>
    </location>
</feature>
<evidence type="ECO:0000256" key="2">
    <source>
        <dbReference type="ARBA" id="ARBA00023134"/>
    </source>
</evidence>
<keyword evidence="1 4" id="KW-0547">Nucleotide-binding</keyword>
<evidence type="ECO:0000256" key="5">
    <source>
        <dbReference type="SAM" id="Coils"/>
    </source>
</evidence>
<evidence type="ECO:0000259" key="6">
    <source>
        <dbReference type="PROSITE" id="PS51719"/>
    </source>
</evidence>
<dbReference type="InterPro" id="IPR030379">
    <property type="entry name" value="G_SEPTIN_dom"/>
</dbReference>
<keyword evidence="8" id="KW-1185">Reference proteome</keyword>
<dbReference type="AlphaFoldDB" id="A0AA38HJ41"/>
<dbReference type="PIRSF" id="PIRSF006698">
    <property type="entry name" value="Septin"/>
    <property type="match status" value="1"/>
</dbReference>
<dbReference type="InterPro" id="IPR016491">
    <property type="entry name" value="Septin"/>
</dbReference>